<accession>S5XWD9</accession>
<reference evidence="1 2" key="1">
    <citation type="journal article" date="2014" name="BMC Genomics">
        <title>Architecture and functions of a multipartite genome of the methylotrophic bacterium Paracoccus aminophilus JCM 7686, containing primary and secondary chromids.</title>
        <authorList>
            <person name="Dziewit L."/>
            <person name="Czarnecki J."/>
            <person name="Wibberg D."/>
            <person name="Radlinska M."/>
            <person name="Mrozek P."/>
            <person name="Szymczak M."/>
            <person name="Schluter A."/>
            <person name="Puhler A."/>
            <person name="Bartosik D."/>
        </authorList>
    </citation>
    <scope>NUCLEOTIDE SEQUENCE [LARGE SCALE GENOMIC DNA]</scope>
    <source>
        <strain evidence="1">JCM 7686</strain>
    </source>
</reference>
<evidence type="ECO:0008006" key="3">
    <source>
        <dbReference type="Google" id="ProtNLM"/>
    </source>
</evidence>
<dbReference type="STRING" id="1367847.JCM7686_0611"/>
<dbReference type="PANTHER" id="PTHR34129:SF1">
    <property type="entry name" value="DUF952 DOMAIN-CONTAINING PROTEIN"/>
    <property type="match status" value="1"/>
</dbReference>
<dbReference type="HOGENOM" id="CLU_1487677_0_0_5"/>
<name>S5XWD9_PARAH</name>
<sequence length="181" mass="20108">MQGSICIRWPKGSGQDEFSRCSGQRVIKCRGKGHQACHALGLTPARKKRQRRARKAHRTLDPFGPRAQETAMLIYKVFRETEYRSFVEAGRTWGAPVDLADGYIHISTAEQLASTLAKHFAGEEGLHLLALESETLAPLKWEVSRGGALFPHLYRELLAADVLWARPLPLGPDGHQTGELA</sequence>
<protein>
    <recommendedName>
        <fullName evidence="3">DUF952 domain-containing protein</fullName>
    </recommendedName>
</protein>
<evidence type="ECO:0000313" key="2">
    <source>
        <dbReference type="Proteomes" id="UP000015480"/>
    </source>
</evidence>
<organism evidence="1 2">
    <name type="scientific">Paracoccus aminophilus JCM 7686</name>
    <dbReference type="NCBI Taxonomy" id="1367847"/>
    <lineage>
        <taxon>Bacteria</taxon>
        <taxon>Pseudomonadati</taxon>
        <taxon>Pseudomonadota</taxon>
        <taxon>Alphaproteobacteria</taxon>
        <taxon>Rhodobacterales</taxon>
        <taxon>Paracoccaceae</taxon>
        <taxon>Paracoccus</taxon>
    </lineage>
</organism>
<dbReference type="PATRIC" id="fig|1367847.3.peg.562"/>
<dbReference type="Proteomes" id="UP000015480">
    <property type="component" value="Chromosome"/>
</dbReference>
<evidence type="ECO:0000313" key="1">
    <source>
        <dbReference type="EMBL" id="AGT07720.1"/>
    </source>
</evidence>
<dbReference type="Gene3D" id="3.20.170.20">
    <property type="entry name" value="Protein of unknown function DUF952"/>
    <property type="match status" value="1"/>
</dbReference>
<dbReference type="eggNOG" id="COG3502">
    <property type="taxonomic scope" value="Bacteria"/>
</dbReference>
<gene>
    <name evidence="1" type="ORF">JCM7686_0611</name>
</gene>
<keyword evidence="2" id="KW-1185">Reference proteome</keyword>
<dbReference type="KEGG" id="pami:JCM7686_0611"/>
<dbReference type="AlphaFoldDB" id="S5XWD9"/>
<proteinExistence type="predicted"/>
<dbReference type="Pfam" id="PF06108">
    <property type="entry name" value="DUF952"/>
    <property type="match status" value="1"/>
</dbReference>
<dbReference type="PANTHER" id="PTHR34129">
    <property type="entry name" value="BLR1139 PROTEIN"/>
    <property type="match status" value="1"/>
</dbReference>
<dbReference type="SUPFAM" id="SSF56399">
    <property type="entry name" value="ADP-ribosylation"/>
    <property type="match status" value="1"/>
</dbReference>
<dbReference type="EMBL" id="CP006650">
    <property type="protein sequence ID" value="AGT07720.1"/>
    <property type="molecule type" value="Genomic_DNA"/>
</dbReference>
<dbReference type="InterPro" id="IPR009297">
    <property type="entry name" value="DUF952"/>
</dbReference>